<dbReference type="GO" id="GO:0008270">
    <property type="term" value="F:zinc ion binding"/>
    <property type="evidence" value="ECO:0007669"/>
    <property type="project" value="UniProtKB-KW"/>
</dbReference>
<proteinExistence type="predicted"/>
<dbReference type="PROSITE" id="PS00028">
    <property type="entry name" value="ZINC_FINGER_C2H2_1"/>
    <property type="match status" value="3"/>
</dbReference>
<dbReference type="Pfam" id="PF13912">
    <property type="entry name" value="zf-C2H2_6"/>
    <property type="match status" value="3"/>
</dbReference>
<dbReference type="AlphaFoldDB" id="A0A8T2UGT0"/>
<dbReference type="Gene3D" id="3.30.160.60">
    <property type="entry name" value="Classic Zinc Finger"/>
    <property type="match status" value="1"/>
</dbReference>
<dbReference type="OMA" id="IDADANY"/>
<evidence type="ECO:0000256" key="1">
    <source>
        <dbReference type="PROSITE-ProRule" id="PRU00042"/>
    </source>
</evidence>
<dbReference type="SUPFAM" id="SSF57667">
    <property type="entry name" value="beta-beta-alpha zinc fingers"/>
    <property type="match status" value="1"/>
</dbReference>
<dbReference type="SMART" id="SM00355">
    <property type="entry name" value="ZnF_C2H2"/>
    <property type="match status" value="3"/>
</dbReference>
<dbReference type="PANTHER" id="PTHR47068:SF1">
    <property type="entry name" value="OS02G0659100 PROTEIN"/>
    <property type="match status" value="1"/>
</dbReference>
<protein>
    <recommendedName>
        <fullName evidence="3">C2H2-type domain-containing protein</fullName>
    </recommendedName>
</protein>
<sequence length="770" mass="85883">MESSSLECLLKRLDVVKDHYRTDLETPRFSGTVLNKRKQYKQIVTFHSSLKASINSDRTCRIHNRKFSSGLGERMKAHGPRLTLGPAATRKSVFPPLSLTSTKEERRELDAFARSSDDEHEGSPSVVDDYDVESDEDLLQDRASSLHSSSWGKVAEKLKLYRRDIFCRADAGHADDGEEDGHLSCLDGRCISINCNHTPYRSRGEPNPEENYTRSKKIPASYQLRDNPKKSRWFAQKDFAFGRPLDGEGKILVSDAARCVCSDCGKSFWSDRALFGHMRCHSDRDKRMIISHEYSSELPADSLDGNSAKNAPSAPKFKAESLESHLSSRKEVQTEGSMFSREGAVNVKLLSYGSKAEVLVQDENLTGNLSVLAHWQCAGKRSRRQIGGSKVESMDIIPGPSLTSEDEPDLTSETVSLDFGDDEHEISPEIPDFLLMLAEAAKKIEEEDALFISRKERRDEYTNFMKDMLASAERIPQKHEDYNQHEEENSSEDGVAFANDLVTTSIDSKYACSTCKKSFNSHQALGGHRASHRKAKGTVVHAGALVEASEEHTVANEEQTLEEEQLDIRHIDLEKAAPIVSKKKKKRKQGQVDEITIGDLKGHPCSICHRVFPTGQALGGHKRCHWTGEKPSDTVTSITTAAKQASFQAGPPLLEGSIDLNMPPTMDEDADADEVTLSSRYHEINPLHADLPYQSGGSQDLRSFDRTHGTSPSFTWAMNSMLKENDGNVFLHKQEDSIEDGQSFKGRWGQHWTDTNIIGIRKPGLHLPIG</sequence>
<feature type="domain" description="C2H2-type" evidence="3">
    <location>
        <begin position="510"/>
        <end position="537"/>
    </location>
</feature>
<keyword evidence="1" id="KW-0862">Zinc</keyword>
<evidence type="ECO:0000313" key="5">
    <source>
        <dbReference type="Proteomes" id="UP000825935"/>
    </source>
</evidence>
<gene>
    <name evidence="4" type="ORF">KP509_07G027300</name>
</gene>
<organism evidence="4 5">
    <name type="scientific">Ceratopteris richardii</name>
    <name type="common">Triangle waterfern</name>
    <dbReference type="NCBI Taxonomy" id="49495"/>
    <lineage>
        <taxon>Eukaryota</taxon>
        <taxon>Viridiplantae</taxon>
        <taxon>Streptophyta</taxon>
        <taxon>Embryophyta</taxon>
        <taxon>Tracheophyta</taxon>
        <taxon>Polypodiopsida</taxon>
        <taxon>Polypodiidae</taxon>
        <taxon>Polypodiales</taxon>
        <taxon>Pteridineae</taxon>
        <taxon>Pteridaceae</taxon>
        <taxon>Parkerioideae</taxon>
        <taxon>Ceratopteris</taxon>
    </lineage>
</organism>
<reference evidence="4" key="1">
    <citation type="submission" date="2021-08" db="EMBL/GenBank/DDBJ databases">
        <title>WGS assembly of Ceratopteris richardii.</title>
        <authorList>
            <person name="Marchant D.B."/>
            <person name="Chen G."/>
            <person name="Jenkins J."/>
            <person name="Shu S."/>
            <person name="Leebens-Mack J."/>
            <person name="Grimwood J."/>
            <person name="Schmutz J."/>
            <person name="Soltis P."/>
            <person name="Soltis D."/>
            <person name="Chen Z.-H."/>
        </authorList>
    </citation>
    <scope>NUCLEOTIDE SEQUENCE</scope>
    <source>
        <strain evidence="4">Whitten #5841</strain>
        <tissue evidence="4">Leaf</tissue>
    </source>
</reference>
<dbReference type="EMBL" id="CM035412">
    <property type="protein sequence ID" value="KAH7432544.1"/>
    <property type="molecule type" value="Genomic_DNA"/>
</dbReference>
<dbReference type="Proteomes" id="UP000825935">
    <property type="component" value="Chromosome 7"/>
</dbReference>
<feature type="domain" description="C2H2-type" evidence="3">
    <location>
        <begin position="259"/>
        <end position="286"/>
    </location>
</feature>
<dbReference type="PANTHER" id="PTHR47068">
    <property type="entry name" value="OS02G0659100 PROTEIN"/>
    <property type="match status" value="1"/>
</dbReference>
<keyword evidence="5" id="KW-1185">Reference proteome</keyword>
<dbReference type="PROSITE" id="PS50157">
    <property type="entry name" value="ZINC_FINGER_C2H2_2"/>
    <property type="match status" value="3"/>
</dbReference>
<accession>A0A8T2UGT0</accession>
<evidence type="ECO:0000256" key="2">
    <source>
        <dbReference type="SAM" id="MobiDB-lite"/>
    </source>
</evidence>
<dbReference type="InterPro" id="IPR036236">
    <property type="entry name" value="Znf_C2H2_sf"/>
</dbReference>
<feature type="domain" description="C2H2-type" evidence="3">
    <location>
        <begin position="603"/>
        <end position="631"/>
    </location>
</feature>
<name>A0A8T2UGT0_CERRI</name>
<feature type="region of interest" description="Disordered" evidence="2">
    <location>
        <begin position="300"/>
        <end position="320"/>
    </location>
</feature>
<comment type="caution">
    <text evidence="4">The sequence shown here is derived from an EMBL/GenBank/DDBJ whole genome shotgun (WGS) entry which is preliminary data.</text>
</comment>
<keyword evidence="1" id="KW-0863">Zinc-finger</keyword>
<evidence type="ECO:0000259" key="3">
    <source>
        <dbReference type="PROSITE" id="PS50157"/>
    </source>
</evidence>
<dbReference type="InterPro" id="IPR013087">
    <property type="entry name" value="Znf_C2H2_type"/>
</dbReference>
<evidence type="ECO:0000313" key="4">
    <source>
        <dbReference type="EMBL" id="KAH7432544.1"/>
    </source>
</evidence>
<keyword evidence="1" id="KW-0479">Metal-binding</keyword>
<dbReference type="OrthoDB" id="6077919at2759"/>